<evidence type="ECO:0000313" key="3">
    <source>
        <dbReference type="EMBL" id="VDK26620.1"/>
    </source>
</evidence>
<reference evidence="3 4" key="1">
    <citation type="submission" date="2018-11" db="EMBL/GenBank/DDBJ databases">
        <authorList>
            <consortium name="Pathogen Informatics"/>
        </authorList>
    </citation>
    <scope>NUCLEOTIDE SEQUENCE [LARGE SCALE GENOMIC DNA]</scope>
</reference>
<protein>
    <submittedName>
        <fullName evidence="3">Uncharacterized protein</fullName>
    </submittedName>
</protein>
<feature type="compositionally biased region" description="Basic and acidic residues" evidence="1">
    <location>
        <begin position="66"/>
        <end position="77"/>
    </location>
</feature>
<name>A0A3P6P5R8_ANISI</name>
<dbReference type="Proteomes" id="UP000267096">
    <property type="component" value="Unassembled WGS sequence"/>
</dbReference>
<feature type="compositionally biased region" description="Polar residues" evidence="1">
    <location>
        <begin position="19"/>
        <end position="33"/>
    </location>
</feature>
<evidence type="ECO:0000313" key="2">
    <source>
        <dbReference type="EMBL" id="VDK26591.1"/>
    </source>
</evidence>
<keyword evidence="4" id="KW-1185">Reference proteome</keyword>
<organism evidence="3 4">
    <name type="scientific">Anisakis simplex</name>
    <name type="common">Herring worm</name>
    <dbReference type="NCBI Taxonomy" id="6269"/>
    <lineage>
        <taxon>Eukaryota</taxon>
        <taxon>Metazoa</taxon>
        <taxon>Ecdysozoa</taxon>
        <taxon>Nematoda</taxon>
        <taxon>Chromadorea</taxon>
        <taxon>Rhabditida</taxon>
        <taxon>Spirurina</taxon>
        <taxon>Ascaridomorpha</taxon>
        <taxon>Ascaridoidea</taxon>
        <taxon>Anisakidae</taxon>
        <taxon>Anisakis</taxon>
        <taxon>Anisakis simplex complex</taxon>
    </lineage>
</organism>
<evidence type="ECO:0000313" key="4">
    <source>
        <dbReference type="Proteomes" id="UP000267096"/>
    </source>
</evidence>
<proteinExistence type="predicted"/>
<dbReference type="EMBL" id="UYRR01012977">
    <property type="protein sequence ID" value="VDK26591.1"/>
    <property type="molecule type" value="Genomic_DNA"/>
</dbReference>
<feature type="non-terminal residue" evidence="3">
    <location>
        <position position="105"/>
    </location>
</feature>
<evidence type="ECO:0000256" key="1">
    <source>
        <dbReference type="SAM" id="MobiDB-lite"/>
    </source>
</evidence>
<sequence>MPPPHLGGATRADIYSGGSLRSATASQSATPVSSHRHRIRPVQTQIPRGLTPAATPTLRSRQSSQRVDDFTQNEKSELQTNEPSTPPAGGSGMPMQRNSSASITQ</sequence>
<feature type="region of interest" description="Disordered" evidence="1">
    <location>
        <begin position="1"/>
        <end position="105"/>
    </location>
</feature>
<feature type="compositionally biased region" description="Polar residues" evidence="1">
    <location>
        <begin position="96"/>
        <end position="105"/>
    </location>
</feature>
<dbReference type="OrthoDB" id="8062037at2759"/>
<dbReference type="EMBL" id="UYRR01013031">
    <property type="protein sequence ID" value="VDK26620.1"/>
    <property type="molecule type" value="Genomic_DNA"/>
</dbReference>
<accession>A0A3P6P5R8</accession>
<gene>
    <name evidence="2" type="ORF">ASIM_LOCUS6147</name>
    <name evidence="3" type="ORF">ASIM_LOCUS6165</name>
</gene>
<dbReference type="AlphaFoldDB" id="A0A3P6P5R8"/>